<proteinExistence type="predicted"/>
<dbReference type="Proteomes" id="UP000018837">
    <property type="component" value="Unassembled WGS sequence"/>
</dbReference>
<feature type="region of interest" description="Disordered" evidence="1">
    <location>
        <begin position="1"/>
        <end position="31"/>
    </location>
</feature>
<protein>
    <submittedName>
        <fullName evidence="2">Uncharacterized protein</fullName>
    </submittedName>
</protein>
<comment type="caution">
    <text evidence="2">The sequence shown here is derived from an EMBL/GenBank/DDBJ whole genome shotgun (WGS) entry which is preliminary data.</text>
</comment>
<dbReference type="AlphaFoldDB" id="W2C8B6"/>
<reference evidence="2 3" key="1">
    <citation type="submission" date="2013-11" db="EMBL/GenBank/DDBJ databases">
        <title>Single cell genomics of uncultured Tannerella BU063 (oral taxon 286).</title>
        <authorList>
            <person name="Beall C.J."/>
            <person name="Campbell A.G."/>
            <person name="Griffen A.L."/>
            <person name="Podar M."/>
            <person name="Leys E.J."/>
        </authorList>
    </citation>
    <scope>NUCLEOTIDE SEQUENCE [LARGE SCALE GENOMIC DNA]</scope>
    <source>
        <strain evidence="2">Cell 2</strain>
    </source>
</reference>
<name>W2C8B6_9BACT</name>
<dbReference type="EMBL" id="AYUF01000311">
    <property type="protein sequence ID" value="ETK02706.1"/>
    <property type="molecule type" value="Genomic_DNA"/>
</dbReference>
<accession>W2C8B6</accession>
<evidence type="ECO:0000313" key="2">
    <source>
        <dbReference type="EMBL" id="ETK02706.1"/>
    </source>
</evidence>
<sequence>MYREKLPSPGRGLPLMEEKKQKKIKASPRPGNLAGYVIGLNK</sequence>
<evidence type="ECO:0000256" key="1">
    <source>
        <dbReference type="SAM" id="MobiDB-lite"/>
    </source>
</evidence>
<gene>
    <name evidence="2" type="ORF">N425_03070</name>
</gene>
<evidence type="ECO:0000313" key="3">
    <source>
        <dbReference type="Proteomes" id="UP000018837"/>
    </source>
</evidence>
<organism evidence="2 3">
    <name type="scientific">Tannerella sp. oral taxon BU063 isolate Cell 2</name>
    <dbReference type="NCBI Taxonomy" id="1411148"/>
    <lineage>
        <taxon>Bacteria</taxon>
        <taxon>Pseudomonadati</taxon>
        <taxon>Bacteroidota</taxon>
        <taxon>Bacteroidia</taxon>
        <taxon>Bacteroidales</taxon>
        <taxon>Tannerellaceae</taxon>
        <taxon>Tannerella</taxon>
    </lineage>
</organism>